<dbReference type="SUPFAM" id="SSF52540">
    <property type="entry name" value="P-loop containing nucleoside triphosphate hydrolases"/>
    <property type="match status" value="1"/>
</dbReference>
<gene>
    <name evidence="3" type="ORF">MTR64_01520</name>
</gene>
<dbReference type="InterPro" id="IPR027417">
    <property type="entry name" value="P-loop_NTPase"/>
</dbReference>
<dbReference type="InterPro" id="IPR019734">
    <property type="entry name" value="TPR_rpt"/>
</dbReference>
<feature type="repeat" description="TPR" evidence="2">
    <location>
        <begin position="244"/>
        <end position="277"/>
    </location>
</feature>
<name>A0ABT0AWY0_9SPHN</name>
<dbReference type="InterPro" id="IPR026634">
    <property type="entry name" value="TPST-like"/>
</dbReference>
<feature type="repeat" description="TPR" evidence="2">
    <location>
        <begin position="142"/>
        <end position="175"/>
    </location>
</feature>
<comment type="caution">
    <text evidence="3">The sequence shown here is derived from an EMBL/GenBank/DDBJ whole genome shotgun (WGS) entry which is preliminary data.</text>
</comment>
<proteinExistence type="predicted"/>
<accession>A0ABT0AWY0</accession>
<dbReference type="Proteomes" id="UP001162880">
    <property type="component" value="Unassembled WGS sequence"/>
</dbReference>
<organism evidence="3 4">
    <name type="scientific">Novosphingobium album</name>
    <name type="common">ex Hu et al. 2023</name>
    <dbReference type="NCBI Taxonomy" id="2930093"/>
    <lineage>
        <taxon>Bacteria</taxon>
        <taxon>Pseudomonadati</taxon>
        <taxon>Pseudomonadota</taxon>
        <taxon>Alphaproteobacteria</taxon>
        <taxon>Sphingomonadales</taxon>
        <taxon>Sphingomonadaceae</taxon>
        <taxon>Novosphingobium</taxon>
    </lineage>
</organism>
<keyword evidence="4" id="KW-1185">Reference proteome</keyword>
<reference evidence="3" key="1">
    <citation type="submission" date="2022-03" db="EMBL/GenBank/DDBJ databases">
        <title>Identification of a novel bacterium isolated from mangrove sediments.</title>
        <authorList>
            <person name="Pan X."/>
        </authorList>
    </citation>
    <scope>NUCLEOTIDE SEQUENCE</scope>
    <source>
        <strain evidence="3">B2580</strain>
    </source>
</reference>
<dbReference type="Pfam" id="PF14559">
    <property type="entry name" value="TPR_19"/>
    <property type="match status" value="2"/>
</dbReference>
<dbReference type="SUPFAM" id="SSF48452">
    <property type="entry name" value="TPR-like"/>
    <property type="match status" value="1"/>
</dbReference>
<evidence type="ECO:0000256" key="1">
    <source>
        <dbReference type="ARBA" id="ARBA00022679"/>
    </source>
</evidence>
<dbReference type="PANTHER" id="PTHR12788">
    <property type="entry name" value="PROTEIN-TYROSINE SULFOTRANSFERASE 2"/>
    <property type="match status" value="1"/>
</dbReference>
<dbReference type="Gene3D" id="3.40.50.300">
    <property type="entry name" value="P-loop containing nucleotide triphosphate hydrolases"/>
    <property type="match status" value="1"/>
</dbReference>
<dbReference type="PROSITE" id="PS50005">
    <property type="entry name" value="TPR"/>
    <property type="match status" value="2"/>
</dbReference>
<protein>
    <submittedName>
        <fullName evidence="3">Sulfotransferase</fullName>
    </submittedName>
</protein>
<keyword evidence="2" id="KW-0802">TPR repeat</keyword>
<evidence type="ECO:0000313" key="4">
    <source>
        <dbReference type="Proteomes" id="UP001162880"/>
    </source>
</evidence>
<dbReference type="EMBL" id="JALHLE010000002">
    <property type="protein sequence ID" value="MCJ2177234.1"/>
    <property type="molecule type" value="Genomic_DNA"/>
</dbReference>
<dbReference type="RefSeq" id="WP_243990054.1">
    <property type="nucleotide sequence ID" value="NZ_JALHLE010000002.1"/>
</dbReference>
<dbReference type="Gene3D" id="1.25.40.10">
    <property type="entry name" value="Tetratricopeptide repeat domain"/>
    <property type="match status" value="3"/>
</dbReference>
<dbReference type="SMART" id="SM00028">
    <property type="entry name" value="TPR"/>
    <property type="match status" value="6"/>
</dbReference>
<dbReference type="PANTHER" id="PTHR12788:SF10">
    <property type="entry name" value="PROTEIN-TYROSINE SULFOTRANSFERASE"/>
    <property type="match status" value="1"/>
</dbReference>
<evidence type="ECO:0000313" key="3">
    <source>
        <dbReference type="EMBL" id="MCJ2177234.1"/>
    </source>
</evidence>
<evidence type="ECO:0000256" key="2">
    <source>
        <dbReference type="PROSITE-ProRule" id="PRU00339"/>
    </source>
</evidence>
<keyword evidence="1" id="KW-0808">Transferase</keyword>
<dbReference type="Pfam" id="PF13469">
    <property type="entry name" value="Sulfotransfer_3"/>
    <property type="match status" value="1"/>
</dbReference>
<sequence length="683" mass="75653">MASIPLQQHIQQIAGLARSGRLDEAAVMAASAFAVHGNDPVLGALAGAVESHRRRFDRAVPYLEVAHRHRPQDLTVRTNLAEALFHTGRAADALALCDDAAAAAEPNLRLASLGAHLAQEAGEFERAARLYRMVLARFPDDWALWNNLGNALSCLGQHGEAAEALERALKLAPDAAPIRVNLGNALLEAERFEEGEKILQAAADADHGDVEPVLALATFYRRAGAEDRSYEMLAEAVRRAPGDAGVLSDYGQEASKRNEYDIAEPAFEAALAIEPALWPSLVGLAALYERTNREAELDPLRERAEAAGGDPETLSFIDALRLKRSGQIEEAFAALEASGDVVVANRKHQLRGILLDRLGRHDEAFAEFTEMNQRHLEEPSDPRVRATAYRDMVDDGIRTLTPEWVSGWSASPPQERPAPVILLGFPRSGTTLLDTMLMAAPGTLVMEEEPFIADIERELGGIEALSGLTPDVIADARAQYFGKVATLGELEPDTLVLDKHPLHLNKVPVIRRLFPDAKFILALRHPCDVLLSCYITNFRTNHAMSNFLELETAARLYDRSFAYWTQAREVFGLDVRTVVYERLVADQSRELAPLFDWLGLPWQGEDFDHREAARARGVVRTASYSQVTEPIYTRAAGRWHRYEKHLEPVFDILRPWVERFGYSLEDDRVPQWGEPSGISVETA</sequence>
<dbReference type="InterPro" id="IPR011990">
    <property type="entry name" value="TPR-like_helical_dom_sf"/>
</dbReference>